<evidence type="ECO:0000256" key="1">
    <source>
        <dbReference type="ARBA" id="ARBA00004123"/>
    </source>
</evidence>
<evidence type="ECO:0000313" key="11">
    <source>
        <dbReference type="EMBL" id="KAL3314896.1"/>
    </source>
</evidence>
<dbReference type="EMBL" id="JBJKFK010000876">
    <property type="protein sequence ID" value="KAL3314896.1"/>
    <property type="molecule type" value="Genomic_DNA"/>
</dbReference>
<dbReference type="Pfam" id="PF00096">
    <property type="entry name" value="zf-C2H2"/>
    <property type="match status" value="3"/>
</dbReference>
<dbReference type="GO" id="GO:0006357">
    <property type="term" value="P:regulation of transcription by RNA polymerase II"/>
    <property type="evidence" value="ECO:0007669"/>
    <property type="project" value="UniProtKB-ARBA"/>
</dbReference>
<protein>
    <recommendedName>
        <fullName evidence="10">C2H2-type domain-containing protein</fullName>
    </recommendedName>
</protein>
<proteinExistence type="predicted"/>
<name>A0ABD2Q5M4_9PLAT</name>
<dbReference type="GO" id="GO:0008270">
    <property type="term" value="F:zinc ion binding"/>
    <property type="evidence" value="ECO:0007669"/>
    <property type="project" value="UniProtKB-KW"/>
</dbReference>
<keyword evidence="7" id="KW-0539">Nucleus</keyword>
<keyword evidence="6" id="KW-0238">DNA-binding</keyword>
<dbReference type="SUPFAM" id="SSF57667">
    <property type="entry name" value="beta-beta-alpha zinc fingers"/>
    <property type="match status" value="3"/>
</dbReference>
<keyword evidence="5" id="KW-0862">Zinc</keyword>
<dbReference type="Gene3D" id="3.30.160.60">
    <property type="entry name" value="Classic Zinc Finger"/>
    <property type="match status" value="4"/>
</dbReference>
<feature type="domain" description="C2H2-type" evidence="10">
    <location>
        <begin position="303"/>
        <end position="332"/>
    </location>
</feature>
<evidence type="ECO:0000259" key="10">
    <source>
        <dbReference type="PROSITE" id="PS50157"/>
    </source>
</evidence>
<dbReference type="SMART" id="SM00355">
    <property type="entry name" value="ZnF_C2H2"/>
    <property type="match status" value="4"/>
</dbReference>
<dbReference type="GO" id="GO:0003677">
    <property type="term" value="F:DNA binding"/>
    <property type="evidence" value="ECO:0007669"/>
    <property type="project" value="UniProtKB-KW"/>
</dbReference>
<gene>
    <name evidence="11" type="ORF">Ciccas_006479</name>
</gene>
<feature type="domain" description="C2H2-type" evidence="10">
    <location>
        <begin position="273"/>
        <end position="302"/>
    </location>
</feature>
<evidence type="ECO:0000256" key="7">
    <source>
        <dbReference type="ARBA" id="ARBA00023242"/>
    </source>
</evidence>
<dbReference type="GO" id="GO:0005634">
    <property type="term" value="C:nucleus"/>
    <property type="evidence" value="ECO:0007669"/>
    <property type="project" value="UniProtKB-SubCell"/>
</dbReference>
<dbReference type="PANTHER" id="PTHR14003:SF19">
    <property type="entry name" value="YY2 TRANSCRIPTION FACTOR"/>
    <property type="match status" value="1"/>
</dbReference>
<dbReference type="PROSITE" id="PS50157">
    <property type="entry name" value="ZINC_FINGER_C2H2_2"/>
    <property type="match status" value="4"/>
</dbReference>
<dbReference type="FunFam" id="3.30.160.60:FF:000163">
    <property type="entry name" value="transcriptional repressor protein YY1"/>
    <property type="match status" value="1"/>
</dbReference>
<evidence type="ECO:0000256" key="2">
    <source>
        <dbReference type="ARBA" id="ARBA00022723"/>
    </source>
</evidence>
<keyword evidence="4 8" id="KW-0863">Zinc-finger</keyword>
<keyword evidence="3" id="KW-0677">Repeat</keyword>
<sequence>MITENGVFPCQDSQVNESNFEHINTNVFEDREPYSDLFLMDSHNHCVRDESFFGNLDNETVFIPEESFILPSRPKPSILSRDTRFVQSTPFSSSSPKTIKRVIIPRSSFSTMLKTSKVGKVNTVSLSLPGKETKTVKIIHGVRKTPHSKTIVIPLSRTGSGHSRVTTNDEVDIPDPVPMPKPVSPGKAQVLQDITRFRDEGCSMRPVRLYDRPRIMPCPHKECGKMFRDMNAVRKHLHTHGPRMHVCMECGKAFVEASKLKRHSLVHTGEKPFKCHFEGCNKRFSLDFNLKTHLRIHTGDRPYVCPFEGCNKRFNQSTNLKSHMLIHARGRRTSQNVPIKRGKLETGLRHKLESISPTNIYDDILDQESPLNAFSGDSVMHEMVNSSSDHLGMQDEFPCSSEIGLWSHIGVPDSSSILSRSIPLSTRKSPVFLRNHNYVHTNSKRTEATFKQEMEESPIKEESEEINRSRLGRIRRVPKNFQDSELLYSVPGVSNPLRSASAKKNRKS</sequence>
<evidence type="ECO:0000256" key="8">
    <source>
        <dbReference type="PROSITE-ProRule" id="PRU00042"/>
    </source>
</evidence>
<keyword evidence="2" id="KW-0479">Metal-binding</keyword>
<accession>A0ABD2Q5M4</accession>
<reference evidence="11 12" key="1">
    <citation type="submission" date="2024-11" db="EMBL/GenBank/DDBJ databases">
        <title>Adaptive evolution of stress response genes in parasites aligns with host niche diversity.</title>
        <authorList>
            <person name="Hahn C."/>
            <person name="Resl P."/>
        </authorList>
    </citation>
    <scope>NUCLEOTIDE SEQUENCE [LARGE SCALE GENOMIC DNA]</scope>
    <source>
        <strain evidence="11">EGGRZ-B1_66</strain>
        <tissue evidence="11">Body</tissue>
    </source>
</reference>
<dbReference type="InterPro" id="IPR036236">
    <property type="entry name" value="Znf_C2H2_sf"/>
</dbReference>
<comment type="subcellular location">
    <subcellularLocation>
        <location evidence="1">Nucleus</location>
    </subcellularLocation>
</comment>
<dbReference type="PROSITE" id="PS00028">
    <property type="entry name" value="ZINC_FINGER_C2H2_1"/>
    <property type="match status" value="4"/>
</dbReference>
<keyword evidence="12" id="KW-1185">Reference proteome</keyword>
<evidence type="ECO:0000313" key="12">
    <source>
        <dbReference type="Proteomes" id="UP001626550"/>
    </source>
</evidence>
<comment type="caution">
    <text evidence="11">The sequence shown here is derived from an EMBL/GenBank/DDBJ whole genome shotgun (WGS) entry which is preliminary data.</text>
</comment>
<evidence type="ECO:0000256" key="5">
    <source>
        <dbReference type="ARBA" id="ARBA00022833"/>
    </source>
</evidence>
<dbReference type="InterPro" id="IPR013087">
    <property type="entry name" value="Znf_C2H2_type"/>
</dbReference>
<organism evidence="11 12">
    <name type="scientific">Cichlidogyrus casuarinus</name>
    <dbReference type="NCBI Taxonomy" id="1844966"/>
    <lineage>
        <taxon>Eukaryota</taxon>
        <taxon>Metazoa</taxon>
        <taxon>Spiralia</taxon>
        <taxon>Lophotrochozoa</taxon>
        <taxon>Platyhelminthes</taxon>
        <taxon>Monogenea</taxon>
        <taxon>Monopisthocotylea</taxon>
        <taxon>Dactylogyridea</taxon>
        <taxon>Ancyrocephalidae</taxon>
        <taxon>Cichlidogyrus</taxon>
    </lineage>
</organism>
<evidence type="ECO:0000256" key="9">
    <source>
        <dbReference type="SAM" id="MobiDB-lite"/>
    </source>
</evidence>
<evidence type="ECO:0000256" key="6">
    <source>
        <dbReference type="ARBA" id="ARBA00023125"/>
    </source>
</evidence>
<feature type="domain" description="C2H2-type" evidence="10">
    <location>
        <begin position="216"/>
        <end position="240"/>
    </location>
</feature>
<dbReference type="FunFam" id="3.30.160.60:FF:000038">
    <property type="entry name" value="Zinc finger protein 624"/>
    <property type="match status" value="1"/>
</dbReference>
<evidence type="ECO:0000256" key="3">
    <source>
        <dbReference type="ARBA" id="ARBA00022737"/>
    </source>
</evidence>
<feature type="domain" description="C2H2-type" evidence="10">
    <location>
        <begin position="245"/>
        <end position="272"/>
    </location>
</feature>
<dbReference type="Proteomes" id="UP001626550">
    <property type="component" value="Unassembled WGS sequence"/>
</dbReference>
<feature type="region of interest" description="Disordered" evidence="9">
    <location>
        <begin position="157"/>
        <end position="186"/>
    </location>
</feature>
<evidence type="ECO:0000256" key="4">
    <source>
        <dbReference type="ARBA" id="ARBA00022771"/>
    </source>
</evidence>
<feature type="compositionally biased region" description="Polar residues" evidence="9">
    <location>
        <begin position="157"/>
        <end position="168"/>
    </location>
</feature>
<dbReference type="AlphaFoldDB" id="A0ABD2Q5M4"/>
<dbReference type="FunFam" id="3.30.160.60:FF:000104">
    <property type="entry name" value="Transcriptional repressor protein YY1"/>
    <property type="match status" value="1"/>
</dbReference>
<dbReference type="PANTHER" id="PTHR14003">
    <property type="entry name" value="TRANSCRIPTIONAL REPRESSOR PROTEIN YY"/>
    <property type="match status" value="1"/>
</dbReference>